<keyword evidence="9" id="KW-0969">Cilium</keyword>
<accession>A0ABW4HZJ5</accession>
<dbReference type="PANTHER" id="PTHR30435">
    <property type="entry name" value="FLAGELLAR PROTEIN"/>
    <property type="match status" value="1"/>
</dbReference>
<dbReference type="RefSeq" id="WP_380885720.1">
    <property type="nucleotide sequence ID" value="NZ_JBHUDY010000001.1"/>
</dbReference>
<name>A0ABW4HZJ5_9SPHN</name>
<comment type="similarity">
    <text evidence="2 6">Belongs to the flagella basal body rod proteins family.</text>
</comment>
<evidence type="ECO:0000256" key="4">
    <source>
        <dbReference type="ARBA" id="ARBA00038560"/>
    </source>
</evidence>
<evidence type="ECO:0000313" key="9">
    <source>
        <dbReference type="EMBL" id="MFD1610235.1"/>
    </source>
</evidence>
<dbReference type="EMBL" id="JBHUDY010000001">
    <property type="protein sequence ID" value="MFD1610235.1"/>
    <property type="molecule type" value="Genomic_DNA"/>
</dbReference>
<sequence length="246" mass="25817">MDRLVYTAYSGLRGRMSAQAAIANNLANGSTIGFRADTFNFEQLALKGTGFDSRALTSEEVVDADRKGGAVLSTGRDLDVAIDGDAWMAVQAGDGEEAYTRRGDLTIAPSGVLQTGDGFPVIGNSGPITLPPAAKVTIGPDGSVLVVPPGGDLDKPQAIDRLKLVDPKGSTTVKGLDNLLRVKDGGTLPANLDATVKSGSLEQSNVNMTEMLIRMIENQRSYEIQAKMLSSAKDMDDGGASLMRMP</sequence>
<dbReference type="InterPro" id="IPR010930">
    <property type="entry name" value="Flg_bb/hook_C_dom"/>
</dbReference>
<evidence type="ECO:0000256" key="3">
    <source>
        <dbReference type="ARBA" id="ARBA00023143"/>
    </source>
</evidence>
<keyword evidence="9" id="KW-0966">Cell projection</keyword>
<evidence type="ECO:0000313" key="10">
    <source>
        <dbReference type="Proteomes" id="UP001597115"/>
    </source>
</evidence>
<dbReference type="NCBIfam" id="TIGR03506">
    <property type="entry name" value="FlgEFG_subfam"/>
    <property type="match status" value="1"/>
</dbReference>
<dbReference type="Pfam" id="PF06429">
    <property type="entry name" value="Flg_bbr_C"/>
    <property type="match status" value="1"/>
</dbReference>
<feature type="domain" description="Flagellar hook protein FlgE/F/G-like D1" evidence="8">
    <location>
        <begin position="81"/>
        <end position="145"/>
    </location>
</feature>
<keyword evidence="10" id="KW-1185">Reference proteome</keyword>
<evidence type="ECO:0000259" key="8">
    <source>
        <dbReference type="Pfam" id="PF22692"/>
    </source>
</evidence>
<dbReference type="NCBIfam" id="NF009280">
    <property type="entry name" value="PRK12640.1"/>
    <property type="match status" value="1"/>
</dbReference>
<dbReference type="SUPFAM" id="SSF117143">
    <property type="entry name" value="Flagellar hook protein flgE"/>
    <property type="match status" value="1"/>
</dbReference>
<keyword evidence="9" id="KW-0282">Flagellum</keyword>
<proteinExistence type="inferred from homology"/>
<dbReference type="Pfam" id="PF22692">
    <property type="entry name" value="LlgE_F_G_D1"/>
    <property type="match status" value="1"/>
</dbReference>
<dbReference type="InterPro" id="IPR020013">
    <property type="entry name" value="Flagellar_FlgE/F/G"/>
</dbReference>
<organism evidence="9 10">
    <name type="scientific">Sphingomonas tabacisoli</name>
    <dbReference type="NCBI Taxonomy" id="2249466"/>
    <lineage>
        <taxon>Bacteria</taxon>
        <taxon>Pseudomonadati</taxon>
        <taxon>Pseudomonadota</taxon>
        <taxon>Alphaproteobacteria</taxon>
        <taxon>Sphingomonadales</taxon>
        <taxon>Sphingomonadaceae</taxon>
        <taxon>Sphingomonas</taxon>
    </lineage>
</organism>
<keyword evidence="3 6" id="KW-0975">Bacterial flagellum</keyword>
<gene>
    <name evidence="9" type="ORF">ACFSCW_00310</name>
</gene>
<feature type="domain" description="Flagellar basal-body/hook protein C-terminal" evidence="7">
    <location>
        <begin position="198"/>
        <end position="238"/>
    </location>
</feature>
<evidence type="ECO:0000256" key="2">
    <source>
        <dbReference type="ARBA" id="ARBA00009677"/>
    </source>
</evidence>
<evidence type="ECO:0000259" key="7">
    <source>
        <dbReference type="Pfam" id="PF06429"/>
    </source>
</evidence>
<protein>
    <recommendedName>
        <fullName evidence="5 6">Flagellar basal-body rod protein FlgF</fullName>
    </recommendedName>
</protein>
<evidence type="ECO:0000256" key="5">
    <source>
        <dbReference type="ARBA" id="ARBA00040228"/>
    </source>
</evidence>
<evidence type="ECO:0000256" key="6">
    <source>
        <dbReference type="RuleBase" id="RU362116"/>
    </source>
</evidence>
<comment type="caution">
    <text evidence="9">The sequence shown here is derived from an EMBL/GenBank/DDBJ whole genome shotgun (WGS) entry which is preliminary data.</text>
</comment>
<comment type="subunit">
    <text evidence="4 6">The basal body constitutes a major portion of the flagellar organelle and consists of five rings (E,L,P,S, and M) mounted on a central rod. The rod consists of about 26 subunits of FlgG in the distal portion, and FlgB, FlgC and FlgF are thought to build up the proximal portion of the rod with about 6 subunits each.</text>
</comment>
<dbReference type="PANTHER" id="PTHR30435:SF18">
    <property type="entry name" value="FLAGELLAR BASAL-BODY ROD PROTEIN FLGF"/>
    <property type="match status" value="1"/>
</dbReference>
<comment type="subcellular location">
    <subcellularLocation>
        <location evidence="1 6">Bacterial flagellum basal body</location>
    </subcellularLocation>
</comment>
<dbReference type="Proteomes" id="UP001597115">
    <property type="component" value="Unassembled WGS sequence"/>
</dbReference>
<dbReference type="InterPro" id="IPR053967">
    <property type="entry name" value="LlgE_F_G-like_D1"/>
</dbReference>
<dbReference type="InterPro" id="IPR037925">
    <property type="entry name" value="FlgE/F/G-like"/>
</dbReference>
<evidence type="ECO:0000256" key="1">
    <source>
        <dbReference type="ARBA" id="ARBA00004117"/>
    </source>
</evidence>
<reference evidence="10" key="1">
    <citation type="journal article" date="2019" name="Int. J. Syst. Evol. Microbiol.">
        <title>The Global Catalogue of Microorganisms (GCM) 10K type strain sequencing project: providing services to taxonomists for standard genome sequencing and annotation.</title>
        <authorList>
            <consortium name="The Broad Institute Genomics Platform"/>
            <consortium name="The Broad Institute Genome Sequencing Center for Infectious Disease"/>
            <person name="Wu L."/>
            <person name="Ma J."/>
        </authorList>
    </citation>
    <scope>NUCLEOTIDE SEQUENCE [LARGE SCALE GENOMIC DNA]</scope>
    <source>
        <strain evidence="10">CGMCC 1.16275</strain>
    </source>
</reference>